<evidence type="ECO:0000313" key="3">
    <source>
        <dbReference type="Proteomes" id="UP001055439"/>
    </source>
</evidence>
<sequence>MRYITRLVNAHKFYKMLLLILLFLVQSLLGVLCAVIQKLFSFRYGLLVLDGAQNSSSWIAWLVCCIHIFVKVALTCHLFYPWYHVKKVPI</sequence>
<keyword evidence="3" id="KW-1185">Reference proteome</keyword>
<keyword evidence="1" id="KW-0812">Transmembrane</keyword>
<dbReference type="Proteomes" id="UP001055439">
    <property type="component" value="Chromosome 9"/>
</dbReference>
<evidence type="ECO:0000313" key="2">
    <source>
        <dbReference type="EMBL" id="URE44313.1"/>
    </source>
</evidence>
<proteinExistence type="predicted"/>
<keyword evidence="1" id="KW-0472">Membrane</keyword>
<evidence type="ECO:0000256" key="1">
    <source>
        <dbReference type="SAM" id="Phobius"/>
    </source>
</evidence>
<organism evidence="2 3">
    <name type="scientific">Musa troglodytarum</name>
    <name type="common">fe'i banana</name>
    <dbReference type="NCBI Taxonomy" id="320322"/>
    <lineage>
        <taxon>Eukaryota</taxon>
        <taxon>Viridiplantae</taxon>
        <taxon>Streptophyta</taxon>
        <taxon>Embryophyta</taxon>
        <taxon>Tracheophyta</taxon>
        <taxon>Spermatophyta</taxon>
        <taxon>Magnoliopsida</taxon>
        <taxon>Liliopsida</taxon>
        <taxon>Zingiberales</taxon>
        <taxon>Musaceae</taxon>
        <taxon>Musa</taxon>
    </lineage>
</organism>
<feature type="transmembrane region" description="Helical" evidence="1">
    <location>
        <begin position="58"/>
        <end position="80"/>
    </location>
</feature>
<reference evidence="2" key="1">
    <citation type="submission" date="2022-05" db="EMBL/GenBank/DDBJ databases">
        <title>The Musa troglodytarum L. genome provides insights into the mechanism of non-climacteric behaviour and enrichment of carotenoids.</title>
        <authorList>
            <person name="Wang J."/>
        </authorList>
    </citation>
    <scope>NUCLEOTIDE SEQUENCE</scope>
    <source>
        <tissue evidence="2">Leaf</tissue>
    </source>
</reference>
<protein>
    <submittedName>
        <fullName evidence="2">Uncharacterized protein</fullName>
    </submittedName>
</protein>
<dbReference type="EMBL" id="CP097511">
    <property type="protein sequence ID" value="URE44313.1"/>
    <property type="molecule type" value="Genomic_DNA"/>
</dbReference>
<keyword evidence="1" id="KW-1133">Transmembrane helix</keyword>
<name>A0A9E7IBI9_9LILI</name>
<gene>
    <name evidence="2" type="ORF">MUK42_33303</name>
</gene>
<dbReference type="AlphaFoldDB" id="A0A9E7IBI9"/>
<accession>A0A9E7IBI9</accession>